<protein>
    <submittedName>
        <fullName evidence="2">Uncharacterized protein</fullName>
    </submittedName>
</protein>
<organism evidence="2 3">
    <name type="scientific">Dendrobium thyrsiflorum</name>
    <name type="common">Pinecone-like raceme dendrobium</name>
    <name type="synonym">Orchid</name>
    <dbReference type="NCBI Taxonomy" id="117978"/>
    <lineage>
        <taxon>Eukaryota</taxon>
        <taxon>Viridiplantae</taxon>
        <taxon>Streptophyta</taxon>
        <taxon>Embryophyta</taxon>
        <taxon>Tracheophyta</taxon>
        <taxon>Spermatophyta</taxon>
        <taxon>Magnoliopsida</taxon>
        <taxon>Liliopsida</taxon>
        <taxon>Asparagales</taxon>
        <taxon>Orchidaceae</taxon>
        <taxon>Epidendroideae</taxon>
        <taxon>Malaxideae</taxon>
        <taxon>Dendrobiinae</taxon>
        <taxon>Dendrobium</taxon>
    </lineage>
</organism>
<accession>A0ABD0TUD1</accession>
<proteinExistence type="predicted"/>
<feature type="region of interest" description="Disordered" evidence="1">
    <location>
        <begin position="1"/>
        <end position="29"/>
    </location>
</feature>
<name>A0ABD0TUD1_DENTH</name>
<dbReference type="AlphaFoldDB" id="A0ABD0TUD1"/>
<evidence type="ECO:0000313" key="2">
    <source>
        <dbReference type="EMBL" id="KAL0903286.1"/>
    </source>
</evidence>
<gene>
    <name evidence="2" type="ORF">M5K25_027655</name>
</gene>
<comment type="caution">
    <text evidence="2">The sequence shown here is derived from an EMBL/GenBank/DDBJ whole genome shotgun (WGS) entry which is preliminary data.</text>
</comment>
<sequence length="76" mass="8586">MELQTPLQLSLSDLHKPSSHTEPPAEPNTTSIYHLRLHCVELLLTPLELHKNPDLASQLPDLSNHSLTPLYSHRFA</sequence>
<evidence type="ECO:0000256" key="1">
    <source>
        <dbReference type="SAM" id="MobiDB-lite"/>
    </source>
</evidence>
<reference evidence="2 3" key="1">
    <citation type="journal article" date="2024" name="Plant Biotechnol. J.">
        <title>Dendrobium thyrsiflorum genome and its molecular insights into genes involved in important horticultural traits.</title>
        <authorList>
            <person name="Chen B."/>
            <person name="Wang J.Y."/>
            <person name="Zheng P.J."/>
            <person name="Li K.L."/>
            <person name="Liang Y.M."/>
            <person name="Chen X.F."/>
            <person name="Zhang C."/>
            <person name="Zhao X."/>
            <person name="He X."/>
            <person name="Zhang G.Q."/>
            <person name="Liu Z.J."/>
            <person name="Xu Q."/>
        </authorList>
    </citation>
    <scope>NUCLEOTIDE SEQUENCE [LARGE SCALE GENOMIC DNA]</scope>
    <source>
        <strain evidence="2">GZMU011</strain>
    </source>
</reference>
<dbReference type="EMBL" id="JANQDX010000020">
    <property type="protein sequence ID" value="KAL0903286.1"/>
    <property type="molecule type" value="Genomic_DNA"/>
</dbReference>
<dbReference type="Proteomes" id="UP001552299">
    <property type="component" value="Unassembled WGS sequence"/>
</dbReference>
<feature type="compositionally biased region" description="Polar residues" evidence="1">
    <location>
        <begin position="1"/>
        <end position="11"/>
    </location>
</feature>
<keyword evidence="3" id="KW-1185">Reference proteome</keyword>
<evidence type="ECO:0000313" key="3">
    <source>
        <dbReference type="Proteomes" id="UP001552299"/>
    </source>
</evidence>